<feature type="non-terminal residue" evidence="10">
    <location>
        <position position="1"/>
    </location>
</feature>
<feature type="transmembrane region" description="Helical" evidence="9">
    <location>
        <begin position="160"/>
        <end position="188"/>
    </location>
</feature>
<dbReference type="GO" id="GO:0016020">
    <property type="term" value="C:membrane"/>
    <property type="evidence" value="ECO:0007669"/>
    <property type="project" value="UniProtKB-SubCell"/>
</dbReference>
<evidence type="ECO:0000256" key="3">
    <source>
        <dbReference type="ARBA" id="ARBA00022448"/>
    </source>
</evidence>
<evidence type="ECO:0000256" key="4">
    <source>
        <dbReference type="ARBA" id="ARBA00022692"/>
    </source>
</evidence>
<protein>
    <recommendedName>
        <fullName evidence="12">OPT-domain-containing protein</fullName>
    </recommendedName>
</protein>
<keyword evidence="4 9" id="KW-0812">Transmembrane</keyword>
<dbReference type="GO" id="GO:0015031">
    <property type="term" value="P:protein transport"/>
    <property type="evidence" value="ECO:0007669"/>
    <property type="project" value="UniProtKB-KW"/>
</dbReference>
<evidence type="ECO:0000313" key="10">
    <source>
        <dbReference type="EMBL" id="KAJ3725613.1"/>
    </source>
</evidence>
<evidence type="ECO:0000256" key="2">
    <source>
        <dbReference type="ARBA" id="ARBA00008807"/>
    </source>
</evidence>
<evidence type="ECO:0000256" key="8">
    <source>
        <dbReference type="ARBA" id="ARBA00023136"/>
    </source>
</evidence>
<evidence type="ECO:0000256" key="1">
    <source>
        <dbReference type="ARBA" id="ARBA00004141"/>
    </source>
</evidence>
<dbReference type="InterPro" id="IPR004648">
    <property type="entry name" value="Oligpept_transpt"/>
</dbReference>
<keyword evidence="8 9" id="KW-0472">Membrane</keyword>
<dbReference type="Pfam" id="PF03169">
    <property type="entry name" value="OPT"/>
    <property type="match status" value="2"/>
</dbReference>
<reference evidence="10" key="1">
    <citation type="submission" date="2022-08" db="EMBL/GenBank/DDBJ databases">
        <authorList>
            <consortium name="DOE Joint Genome Institute"/>
            <person name="Min B."/>
            <person name="Sierra-Patev S."/>
            <person name="Naranjo-Ortiz M."/>
            <person name="Looney B."/>
            <person name="Konkel Z."/>
            <person name="Slot J.C."/>
            <person name="Sakamoto Y."/>
            <person name="Steenwyk J.L."/>
            <person name="Rokas A."/>
            <person name="Carro J."/>
            <person name="Camarero S."/>
            <person name="Ferreira P."/>
            <person name="Molpeceres G."/>
            <person name="Ruiz-duenas F.J."/>
            <person name="Serrano A."/>
            <person name="Henrissat B."/>
            <person name="Drula E."/>
            <person name="Hughes K.W."/>
            <person name="Mata J.L."/>
            <person name="Ishikawa N.K."/>
            <person name="Vargas-Isla R."/>
            <person name="Ushijima S."/>
            <person name="Smith C.A."/>
            <person name="Ahrendt S."/>
            <person name="Andreopoulos W."/>
            <person name="He G."/>
            <person name="LaButti K."/>
            <person name="Lipzen A."/>
            <person name="Ng V."/>
            <person name="Riley R."/>
            <person name="Sandor L."/>
            <person name="Barry K."/>
            <person name="Martinez A.T."/>
            <person name="Xiao Y."/>
            <person name="Gibbons J.G."/>
            <person name="Terashima K."/>
            <person name="Hibbett D.S."/>
            <person name="Grigoriev I.V."/>
        </authorList>
    </citation>
    <scope>NUCLEOTIDE SEQUENCE</scope>
    <source>
        <strain evidence="10">ET3784</strain>
    </source>
</reference>
<dbReference type="AlphaFoldDB" id="A0AA38J6T2"/>
<keyword evidence="7 9" id="KW-1133">Transmembrane helix</keyword>
<accession>A0AA38J6T2</accession>
<sequence>MVSYAENNVKRLAMDIDTQAKVPWKGRETSDDLENDKKGLDDTECDSKIEEIDEDSDPTSAMIPQIVRELVDFEDDPTMPVITWRFFFLSGTLTALGALRWLTQMGFFRTTYIPYSIYFVQIAALYFGRFLAFTLPQKQIGLGRLSFDLNPGPFSIKEHVAIVLAYPVLIVLKFATLLLAAMNGWVAVFNAMRKSVEEDAAGAERQMRVFWWAILAFFLWQFLPEYAFPFVSSLAFLCWFSKHPRAQFLGSGLGGAGFLTLTLDWSNIGSQCVYYPYWAQVNVFTS</sequence>
<keyword evidence="6" id="KW-0653">Protein transport</keyword>
<reference evidence="10" key="2">
    <citation type="journal article" date="2023" name="Proc. Natl. Acad. Sci. U.S.A.">
        <title>A global phylogenomic analysis of the shiitake genus Lentinula.</title>
        <authorList>
            <person name="Sierra-Patev S."/>
            <person name="Min B."/>
            <person name="Naranjo-Ortiz M."/>
            <person name="Looney B."/>
            <person name="Konkel Z."/>
            <person name="Slot J.C."/>
            <person name="Sakamoto Y."/>
            <person name="Steenwyk J.L."/>
            <person name="Rokas A."/>
            <person name="Carro J."/>
            <person name="Camarero S."/>
            <person name="Ferreira P."/>
            <person name="Molpeceres G."/>
            <person name="Ruiz-Duenas F.J."/>
            <person name="Serrano A."/>
            <person name="Henrissat B."/>
            <person name="Drula E."/>
            <person name="Hughes K.W."/>
            <person name="Mata J.L."/>
            <person name="Ishikawa N.K."/>
            <person name="Vargas-Isla R."/>
            <person name="Ushijima S."/>
            <person name="Smith C.A."/>
            <person name="Donoghue J."/>
            <person name="Ahrendt S."/>
            <person name="Andreopoulos W."/>
            <person name="He G."/>
            <person name="LaButti K."/>
            <person name="Lipzen A."/>
            <person name="Ng V."/>
            <person name="Riley R."/>
            <person name="Sandor L."/>
            <person name="Barry K."/>
            <person name="Martinez A.T."/>
            <person name="Xiao Y."/>
            <person name="Gibbons J.G."/>
            <person name="Terashima K."/>
            <person name="Grigoriev I.V."/>
            <person name="Hibbett D."/>
        </authorList>
    </citation>
    <scope>NUCLEOTIDE SEQUENCE</scope>
    <source>
        <strain evidence="10">ET3784</strain>
    </source>
</reference>
<dbReference type="PANTHER" id="PTHR22601">
    <property type="entry name" value="ISP4 LIKE PROTEIN"/>
    <property type="match status" value="1"/>
</dbReference>
<gene>
    <name evidence="10" type="ORF">DFJ43DRAFT_1041427</name>
</gene>
<comment type="similarity">
    <text evidence="2">Belongs to the oligopeptide OPT transporter family.</text>
</comment>
<keyword evidence="11" id="KW-1185">Reference proteome</keyword>
<evidence type="ECO:0000256" key="5">
    <source>
        <dbReference type="ARBA" id="ARBA00022856"/>
    </source>
</evidence>
<comment type="caution">
    <text evidence="10">The sequence shown here is derived from an EMBL/GenBank/DDBJ whole genome shotgun (WGS) entry which is preliminary data.</text>
</comment>
<organism evidence="10 11">
    <name type="scientific">Lentinula guzmanii</name>
    <dbReference type="NCBI Taxonomy" id="2804957"/>
    <lineage>
        <taxon>Eukaryota</taxon>
        <taxon>Fungi</taxon>
        <taxon>Dikarya</taxon>
        <taxon>Basidiomycota</taxon>
        <taxon>Agaricomycotina</taxon>
        <taxon>Agaricomycetes</taxon>
        <taxon>Agaricomycetidae</taxon>
        <taxon>Agaricales</taxon>
        <taxon>Marasmiineae</taxon>
        <taxon>Omphalotaceae</taxon>
        <taxon>Lentinula</taxon>
    </lineage>
</organism>
<evidence type="ECO:0000256" key="6">
    <source>
        <dbReference type="ARBA" id="ARBA00022927"/>
    </source>
</evidence>
<keyword evidence="5" id="KW-0571">Peptide transport</keyword>
<evidence type="ECO:0000313" key="11">
    <source>
        <dbReference type="Proteomes" id="UP001176059"/>
    </source>
</evidence>
<dbReference type="Proteomes" id="UP001176059">
    <property type="component" value="Unassembled WGS sequence"/>
</dbReference>
<dbReference type="InterPro" id="IPR004813">
    <property type="entry name" value="OPT"/>
</dbReference>
<feature type="transmembrane region" description="Helical" evidence="9">
    <location>
        <begin position="82"/>
        <end position="103"/>
    </location>
</feature>
<name>A0AA38J6T2_9AGAR</name>
<evidence type="ECO:0008006" key="12">
    <source>
        <dbReference type="Google" id="ProtNLM"/>
    </source>
</evidence>
<feature type="transmembrane region" description="Helical" evidence="9">
    <location>
        <begin position="115"/>
        <end position="135"/>
    </location>
</feature>
<keyword evidence="3" id="KW-0813">Transport</keyword>
<evidence type="ECO:0000256" key="7">
    <source>
        <dbReference type="ARBA" id="ARBA00022989"/>
    </source>
</evidence>
<comment type="subcellular location">
    <subcellularLocation>
        <location evidence="1">Membrane</location>
        <topology evidence="1">Multi-pass membrane protein</topology>
    </subcellularLocation>
</comment>
<evidence type="ECO:0000256" key="9">
    <source>
        <dbReference type="SAM" id="Phobius"/>
    </source>
</evidence>
<proteinExistence type="inferred from homology"/>
<dbReference type="GO" id="GO:0035673">
    <property type="term" value="F:oligopeptide transmembrane transporter activity"/>
    <property type="evidence" value="ECO:0007669"/>
    <property type="project" value="InterPro"/>
</dbReference>
<dbReference type="EMBL" id="JANVFO010000045">
    <property type="protein sequence ID" value="KAJ3725613.1"/>
    <property type="molecule type" value="Genomic_DNA"/>
</dbReference>
<feature type="transmembrane region" description="Helical" evidence="9">
    <location>
        <begin position="209"/>
        <end position="228"/>
    </location>
</feature>